<gene>
    <name evidence="2" type="ORF">CAPTEDRAFT_213795</name>
</gene>
<evidence type="ECO:0000313" key="2">
    <source>
        <dbReference type="EMBL" id="ELU02257.1"/>
    </source>
</evidence>
<feature type="compositionally biased region" description="Basic residues" evidence="1">
    <location>
        <begin position="177"/>
        <end position="196"/>
    </location>
</feature>
<evidence type="ECO:0000256" key="1">
    <source>
        <dbReference type="SAM" id="MobiDB-lite"/>
    </source>
</evidence>
<sequence length="408" mass="45540">MIRQPSSPAFALLPAAASSRCLCNLRREKSSLLNKLFGRNKSKRSNSMGRTSIDNGAAEERGKDYATFSAQFPPPEWLWYEEHARPKPTTWGQHTVLLGDAASESNSEAGGECPLHTLPQGIPGFMDLAEGNTYTEDPCGFFENKDLHTSMHSHESGGGPALEVEAAGQSKELVVPRKVRNRSPRKTRHKRRSKVKKMSDEEEEEEEGEEDGEHDEEAVLNNAKVMSRVDRPPTHVSRVFRKYREMKGHSFLSNDIHIEFKGQLDKKSFGKSKESGVNCVGVDALDPPPPPTANHVEHAVEVHRSENLHEDSGFNSPRTTNENLYESIASRTAECFSDSSKQTVVHEAPLRNSLSPKQVRRKKNDRLLNCVQGSNRLSKHVDKQAVQQQVSDTVSAEKKKELKVVGML</sequence>
<dbReference type="Proteomes" id="UP000014760">
    <property type="component" value="Unassembled WGS sequence"/>
</dbReference>
<reference evidence="2 4" key="2">
    <citation type="journal article" date="2013" name="Nature">
        <title>Insights into bilaterian evolution from three spiralian genomes.</title>
        <authorList>
            <person name="Simakov O."/>
            <person name="Marletaz F."/>
            <person name="Cho S.J."/>
            <person name="Edsinger-Gonzales E."/>
            <person name="Havlak P."/>
            <person name="Hellsten U."/>
            <person name="Kuo D.H."/>
            <person name="Larsson T."/>
            <person name="Lv J."/>
            <person name="Arendt D."/>
            <person name="Savage R."/>
            <person name="Osoegawa K."/>
            <person name="de Jong P."/>
            <person name="Grimwood J."/>
            <person name="Chapman J.A."/>
            <person name="Shapiro H."/>
            <person name="Aerts A."/>
            <person name="Otillar R.P."/>
            <person name="Terry A.Y."/>
            <person name="Boore J.L."/>
            <person name="Grigoriev I.V."/>
            <person name="Lindberg D.R."/>
            <person name="Seaver E.C."/>
            <person name="Weisblat D.A."/>
            <person name="Putnam N.H."/>
            <person name="Rokhsar D.S."/>
        </authorList>
    </citation>
    <scope>NUCLEOTIDE SEQUENCE</scope>
    <source>
        <strain evidence="2 4">I ESC-2004</strain>
    </source>
</reference>
<keyword evidence="4" id="KW-1185">Reference proteome</keyword>
<reference evidence="3" key="3">
    <citation type="submission" date="2015-06" db="UniProtKB">
        <authorList>
            <consortium name="EnsemblMetazoa"/>
        </authorList>
    </citation>
    <scope>IDENTIFICATION</scope>
</reference>
<feature type="region of interest" description="Disordered" evidence="1">
    <location>
        <begin position="168"/>
        <end position="216"/>
    </location>
</feature>
<dbReference type="EMBL" id="KB304239">
    <property type="protein sequence ID" value="ELU02257.1"/>
    <property type="molecule type" value="Genomic_DNA"/>
</dbReference>
<dbReference type="EnsemblMetazoa" id="CapteT213795">
    <property type="protein sequence ID" value="CapteP213795"/>
    <property type="gene ID" value="CapteG213795"/>
</dbReference>
<protein>
    <submittedName>
        <fullName evidence="2 3">Uncharacterized protein</fullName>
    </submittedName>
</protein>
<evidence type="ECO:0000313" key="3">
    <source>
        <dbReference type="EnsemblMetazoa" id="CapteP213795"/>
    </source>
</evidence>
<proteinExistence type="predicted"/>
<dbReference type="HOGENOM" id="CLU_674840_0_0_1"/>
<dbReference type="OrthoDB" id="10020110at2759"/>
<name>R7UG38_CAPTE</name>
<dbReference type="EMBL" id="AMQN01001647">
    <property type="status" value="NOT_ANNOTATED_CDS"/>
    <property type="molecule type" value="Genomic_DNA"/>
</dbReference>
<organism evidence="2">
    <name type="scientific">Capitella teleta</name>
    <name type="common">Polychaete worm</name>
    <dbReference type="NCBI Taxonomy" id="283909"/>
    <lineage>
        <taxon>Eukaryota</taxon>
        <taxon>Metazoa</taxon>
        <taxon>Spiralia</taxon>
        <taxon>Lophotrochozoa</taxon>
        <taxon>Annelida</taxon>
        <taxon>Polychaeta</taxon>
        <taxon>Sedentaria</taxon>
        <taxon>Scolecida</taxon>
        <taxon>Capitellidae</taxon>
        <taxon>Capitella</taxon>
    </lineage>
</organism>
<reference evidence="4" key="1">
    <citation type="submission" date="2012-12" db="EMBL/GenBank/DDBJ databases">
        <authorList>
            <person name="Hellsten U."/>
            <person name="Grimwood J."/>
            <person name="Chapman J.A."/>
            <person name="Shapiro H."/>
            <person name="Aerts A."/>
            <person name="Otillar R.P."/>
            <person name="Terry A.Y."/>
            <person name="Boore J.L."/>
            <person name="Simakov O."/>
            <person name="Marletaz F."/>
            <person name="Cho S.-J."/>
            <person name="Edsinger-Gonzales E."/>
            <person name="Havlak P."/>
            <person name="Kuo D.-H."/>
            <person name="Larsson T."/>
            <person name="Lv J."/>
            <person name="Arendt D."/>
            <person name="Savage R."/>
            <person name="Osoegawa K."/>
            <person name="de Jong P."/>
            <person name="Lindberg D.R."/>
            <person name="Seaver E.C."/>
            <person name="Weisblat D.A."/>
            <person name="Putnam N.H."/>
            <person name="Grigoriev I.V."/>
            <person name="Rokhsar D.S."/>
        </authorList>
    </citation>
    <scope>NUCLEOTIDE SEQUENCE</scope>
    <source>
        <strain evidence="4">I ESC-2004</strain>
    </source>
</reference>
<accession>R7UG38</accession>
<evidence type="ECO:0000313" key="4">
    <source>
        <dbReference type="Proteomes" id="UP000014760"/>
    </source>
</evidence>
<feature type="compositionally biased region" description="Acidic residues" evidence="1">
    <location>
        <begin position="200"/>
        <end position="216"/>
    </location>
</feature>
<dbReference type="AlphaFoldDB" id="R7UG38"/>